<gene>
    <name evidence="1" type="ORF">VA602_03795</name>
</gene>
<organism evidence="1 2">
    <name type="scientific">Pseudomonas machongensis</name>
    <dbReference type="NCBI Taxonomy" id="3110229"/>
    <lineage>
        <taxon>Bacteria</taxon>
        <taxon>Pseudomonadati</taxon>
        <taxon>Pseudomonadota</taxon>
        <taxon>Gammaproteobacteria</taxon>
        <taxon>Pseudomonadales</taxon>
        <taxon>Pseudomonadaceae</taxon>
        <taxon>Pseudomonas</taxon>
    </lineage>
</organism>
<comment type="caution">
    <text evidence="1">The sequence shown here is derived from an EMBL/GenBank/DDBJ whole genome shotgun (WGS) entry which is preliminary data.</text>
</comment>
<evidence type="ECO:0000313" key="1">
    <source>
        <dbReference type="EMBL" id="MEA5670459.1"/>
    </source>
</evidence>
<name>A0ABU5VAR3_9PSED</name>
<keyword evidence="2" id="KW-1185">Reference proteome</keyword>
<sequence>MTSLLMTCHAPFRQIGDNHMFAVQPGVSCSDALSASSELLQGAEALCNYLIDANLGAAEANACKALIQQARALVNASVLSVERAEHPAPKRLRAGGAA</sequence>
<evidence type="ECO:0008006" key="3">
    <source>
        <dbReference type="Google" id="ProtNLM"/>
    </source>
</evidence>
<proteinExistence type="predicted"/>
<dbReference type="EMBL" id="JAYFUI010000054">
    <property type="protein sequence ID" value="MEA5670459.1"/>
    <property type="molecule type" value="Genomic_DNA"/>
</dbReference>
<accession>A0ABU5VAR3</accession>
<dbReference type="RefSeq" id="WP_323452525.1">
    <property type="nucleotide sequence ID" value="NZ_JAYFUI010000054.1"/>
</dbReference>
<dbReference type="Proteomes" id="UP001302573">
    <property type="component" value="Unassembled WGS sequence"/>
</dbReference>
<evidence type="ECO:0000313" key="2">
    <source>
        <dbReference type="Proteomes" id="UP001302573"/>
    </source>
</evidence>
<reference evidence="1 2" key="1">
    <citation type="submission" date="2023-12" db="EMBL/GenBank/DDBJ databases">
        <title>Pseudomonas machongensis sp. nov., isolated from wilted pepper plants (Capsicum annuum).</title>
        <authorList>
            <person name="Qiu M."/>
            <person name="Li Y."/>
            <person name="Liu Q."/>
            <person name="Zhang X."/>
            <person name="Huang Y."/>
            <person name="Guo R."/>
            <person name="Hu M."/>
            <person name="Zhou J."/>
            <person name="Zhou X."/>
        </authorList>
    </citation>
    <scope>NUCLEOTIDE SEQUENCE [LARGE SCALE GENOMIC DNA]</scope>
    <source>
        <strain evidence="1 2">MH2</strain>
    </source>
</reference>
<protein>
    <recommendedName>
        <fullName evidence="3">DUF3077 domain-containing protein</fullName>
    </recommendedName>
</protein>